<accession>A0A7H0I9T4</accession>
<dbReference type="InterPro" id="IPR000887">
    <property type="entry name" value="Aldlse_KDPG_KHG"/>
</dbReference>
<dbReference type="GO" id="GO:0008675">
    <property type="term" value="F:2-dehydro-3-deoxy-phosphogluconate aldolase activity"/>
    <property type="evidence" value="ECO:0007669"/>
    <property type="project" value="UniProtKB-EC"/>
</dbReference>
<protein>
    <submittedName>
        <fullName evidence="6">Bifunctional 4-hydroxy-2-oxoglutarate aldolase/2-dehydro-3-deoxy-phosphogluconate aldolase</fullName>
        <ecNumber evidence="6">4.1.2.14</ecNumber>
        <ecNumber evidence="6">4.1.3.16</ecNumber>
    </submittedName>
</protein>
<organism evidence="6 7">
    <name type="scientific">Streptomyces roseirectus</name>
    <dbReference type="NCBI Taxonomy" id="2768066"/>
    <lineage>
        <taxon>Bacteria</taxon>
        <taxon>Bacillati</taxon>
        <taxon>Actinomycetota</taxon>
        <taxon>Actinomycetes</taxon>
        <taxon>Kitasatosporales</taxon>
        <taxon>Streptomycetaceae</taxon>
        <taxon>Streptomyces</taxon>
    </lineage>
</organism>
<keyword evidence="5" id="KW-0119">Carbohydrate metabolism</keyword>
<dbReference type="PANTHER" id="PTHR30246:SF1">
    <property type="entry name" value="2-DEHYDRO-3-DEOXY-6-PHOSPHOGALACTONATE ALDOLASE-RELATED"/>
    <property type="match status" value="1"/>
</dbReference>
<dbReference type="Pfam" id="PF01081">
    <property type="entry name" value="Aldolase"/>
    <property type="match status" value="1"/>
</dbReference>
<dbReference type="EMBL" id="CP060828">
    <property type="protein sequence ID" value="QNP69550.1"/>
    <property type="molecule type" value="Genomic_DNA"/>
</dbReference>
<dbReference type="PANTHER" id="PTHR30246">
    <property type="entry name" value="2-KETO-3-DEOXY-6-PHOSPHOGLUCONATE ALDOLASE"/>
    <property type="match status" value="1"/>
</dbReference>
<evidence type="ECO:0000256" key="4">
    <source>
        <dbReference type="ARBA" id="ARBA00023239"/>
    </source>
</evidence>
<reference evidence="6 7" key="1">
    <citation type="submission" date="2020-08" db="EMBL/GenBank/DDBJ databases">
        <title>A novel species.</title>
        <authorList>
            <person name="Gao J."/>
        </authorList>
    </citation>
    <scope>NUCLEOTIDE SEQUENCE [LARGE SCALE GENOMIC DNA]</scope>
    <source>
        <strain evidence="6 7">CRXT-G-22</strain>
    </source>
</reference>
<evidence type="ECO:0000256" key="5">
    <source>
        <dbReference type="ARBA" id="ARBA00023277"/>
    </source>
</evidence>
<keyword evidence="7" id="KW-1185">Reference proteome</keyword>
<dbReference type="Proteomes" id="UP000516052">
    <property type="component" value="Chromosome"/>
</dbReference>
<dbReference type="CDD" id="cd00452">
    <property type="entry name" value="KDPG_aldolase"/>
    <property type="match status" value="1"/>
</dbReference>
<evidence type="ECO:0000313" key="6">
    <source>
        <dbReference type="EMBL" id="QNP69550.1"/>
    </source>
</evidence>
<dbReference type="EC" id="4.1.3.16" evidence="6"/>
<evidence type="ECO:0000256" key="1">
    <source>
        <dbReference type="ARBA" id="ARBA00004761"/>
    </source>
</evidence>
<name>A0A7H0I9T4_9ACTN</name>
<sequence length="215" mass="22186">MVTKFTDLETITRTGALLIVRLDSAEEALAVAEAAVEGGIRALEITLSVPGALGVISTLAARYGDDVLVGAGTVLDAPSAVACVQAGARLLVSPNLEPEMIAAANRYQAVTVSGAFTPTEIVRTLEAGADIVKLFPAEFSGGASYVRTVRAPLSRAPIMPAGGVTPDNVKEWFDAGVVAVGVGSFVTKAARGDGDYRRVTEAASVMLRAIEEARN</sequence>
<dbReference type="InterPro" id="IPR013785">
    <property type="entry name" value="Aldolase_TIM"/>
</dbReference>
<dbReference type="KEGG" id="sroi:IAG44_08890"/>
<evidence type="ECO:0000256" key="3">
    <source>
        <dbReference type="ARBA" id="ARBA00011233"/>
    </source>
</evidence>
<comment type="subunit">
    <text evidence="3">Homotrimer.</text>
</comment>
<dbReference type="Gene3D" id="3.20.20.70">
    <property type="entry name" value="Aldolase class I"/>
    <property type="match status" value="1"/>
</dbReference>
<dbReference type="EC" id="4.1.2.14" evidence="6"/>
<comment type="similarity">
    <text evidence="2">Belongs to the KHG/KDPG aldolase family.</text>
</comment>
<proteinExistence type="inferred from homology"/>
<dbReference type="AlphaFoldDB" id="A0A7H0I9T4"/>
<evidence type="ECO:0000256" key="2">
    <source>
        <dbReference type="ARBA" id="ARBA00006906"/>
    </source>
</evidence>
<dbReference type="RefSeq" id="WP_187746589.1">
    <property type="nucleotide sequence ID" value="NZ_CP060828.1"/>
</dbReference>
<evidence type="ECO:0000313" key="7">
    <source>
        <dbReference type="Proteomes" id="UP000516052"/>
    </source>
</evidence>
<dbReference type="PROSITE" id="PS00160">
    <property type="entry name" value="ALDOLASE_KDPG_KHG_2"/>
    <property type="match status" value="1"/>
</dbReference>
<dbReference type="NCBIfam" id="TIGR01182">
    <property type="entry name" value="eda"/>
    <property type="match status" value="1"/>
</dbReference>
<keyword evidence="4 6" id="KW-0456">Lyase</keyword>
<dbReference type="GO" id="GO:0008700">
    <property type="term" value="F:(R,S)-4-hydroxy-2-oxoglutarate aldolase activity"/>
    <property type="evidence" value="ECO:0007669"/>
    <property type="project" value="UniProtKB-EC"/>
</dbReference>
<comment type="pathway">
    <text evidence="1">Carbohydrate acid metabolism.</text>
</comment>
<gene>
    <name evidence="6" type="primary">eda</name>
    <name evidence="6" type="ORF">IAG44_08890</name>
</gene>
<dbReference type="InterPro" id="IPR031338">
    <property type="entry name" value="KDPG/KHG_AS_2"/>
</dbReference>
<dbReference type="SUPFAM" id="SSF51569">
    <property type="entry name" value="Aldolase"/>
    <property type="match status" value="1"/>
</dbReference>